<dbReference type="InterPro" id="IPR004807">
    <property type="entry name" value="UvrB"/>
</dbReference>
<evidence type="ECO:0000256" key="2">
    <source>
        <dbReference type="ARBA" id="ARBA00026033"/>
    </source>
</evidence>
<dbReference type="InterPro" id="IPR001943">
    <property type="entry name" value="UVR_dom"/>
</dbReference>
<dbReference type="PROSITE" id="PS51194">
    <property type="entry name" value="HELICASE_CTER"/>
    <property type="match status" value="1"/>
</dbReference>
<dbReference type="GO" id="GO:0016887">
    <property type="term" value="F:ATP hydrolysis activity"/>
    <property type="evidence" value="ECO:0007669"/>
    <property type="project" value="InterPro"/>
</dbReference>
<comment type="subunit">
    <text evidence="2">Forms a heterotetramer with UvrA during the search for lesions. Interacts with UvrC in an incision complex.</text>
</comment>
<sequence length="340" mass="39444">IDYFPKDYLLFIDESHQTIPQLHAMYGGDRSRKDNLVNYGFRLPSAYDNRPLKFSEFESLISQIIYVSATPSVYELKRSSQIAEQLIRPTGLVDPRIKIKPATRPVDDLLEEIKKRVEKSQRVLVTTLTKRMAEDLTAYLEDLEVRVRYLHSEVETLERSKILRELRLGQFDVLVGINLLREGLDLPEVSLVAILDADKEGFLRSETSLIQTAGRASRNVDGEVILYADEITSSIERALKETRRRRKIQLQYNRSHNITPKTIKKAILADIETYTADKYEKMAVGEEKTDYLPPSEVSRLVEVLKRNMRRAAENLEFERAAQFRDRIKELTKKSIINKNW</sequence>
<feature type="non-terminal residue" evidence="6">
    <location>
        <position position="1"/>
    </location>
</feature>
<dbReference type="InterPro" id="IPR036876">
    <property type="entry name" value="UVR_dom_sf"/>
</dbReference>
<gene>
    <name evidence="6" type="ORF">S06H3_13765</name>
</gene>
<dbReference type="Gene3D" id="3.40.50.300">
    <property type="entry name" value="P-loop containing nucleotide triphosphate hydrolases"/>
    <property type="match status" value="2"/>
</dbReference>
<proteinExistence type="inferred from homology"/>
<dbReference type="InterPro" id="IPR024759">
    <property type="entry name" value="UvrB_YAD/RRR_dom"/>
</dbReference>
<dbReference type="PANTHER" id="PTHR24029:SF0">
    <property type="entry name" value="UVRABC SYSTEM PROTEIN B"/>
    <property type="match status" value="1"/>
</dbReference>
<dbReference type="GO" id="GO:0003677">
    <property type="term" value="F:DNA binding"/>
    <property type="evidence" value="ECO:0007669"/>
    <property type="project" value="InterPro"/>
</dbReference>
<protein>
    <recommendedName>
        <fullName evidence="3">UvrABC system protein B</fullName>
    </recommendedName>
</protein>
<feature type="domain" description="Helicase C-terminal" evidence="5">
    <location>
        <begin position="105"/>
        <end position="267"/>
    </location>
</feature>
<evidence type="ECO:0000313" key="6">
    <source>
        <dbReference type="EMBL" id="GAI16333.1"/>
    </source>
</evidence>
<evidence type="ECO:0000259" key="4">
    <source>
        <dbReference type="PROSITE" id="PS50151"/>
    </source>
</evidence>
<dbReference type="SUPFAM" id="SSF52540">
    <property type="entry name" value="P-loop containing nucleoside triphosphate hydrolases"/>
    <property type="match status" value="1"/>
</dbReference>
<dbReference type="Pfam" id="PF12344">
    <property type="entry name" value="UvrB"/>
    <property type="match status" value="1"/>
</dbReference>
<dbReference type="Pfam" id="PF02151">
    <property type="entry name" value="UVR"/>
    <property type="match status" value="1"/>
</dbReference>
<feature type="domain" description="UVR" evidence="4">
    <location>
        <begin position="298"/>
        <end position="333"/>
    </location>
</feature>
<dbReference type="Pfam" id="PF00271">
    <property type="entry name" value="Helicase_C"/>
    <property type="match status" value="1"/>
</dbReference>
<dbReference type="CDD" id="cd18790">
    <property type="entry name" value="SF2_C_UvrB"/>
    <property type="match status" value="1"/>
</dbReference>
<dbReference type="SUPFAM" id="SSF46600">
    <property type="entry name" value="C-terminal UvrC-binding domain of UvrB"/>
    <property type="match status" value="1"/>
</dbReference>
<dbReference type="PANTHER" id="PTHR24029">
    <property type="entry name" value="UVRABC SYSTEM PROTEIN B"/>
    <property type="match status" value="1"/>
</dbReference>
<accession>X1LB54</accession>
<dbReference type="InterPro" id="IPR001650">
    <property type="entry name" value="Helicase_C-like"/>
</dbReference>
<evidence type="ECO:0000259" key="5">
    <source>
        <dbReference type="PROSITE" id="PS51194"/>
    </source>
</evidence>
<name>X1LB54_9ZZZZ</name>
<dbReference type="EMBL" id="BARV01006720">
    <property type="protein sequence ID" value="GAI16333.1"/>
    <property type="molecule type" value="Genomic_DNA"/>
</dbReference>
<dbReference type="Gene3D" id="4.10.860.10">
    <property type="entry name" value="UVR domain"/>
    <property type="match status" value="1"/>
</dbReference>
<dbReference type="GO" id="GO:0009380">
    <property type="term" value="C:excinuclease repair complex"/>
    <property type="evidence" value="ECO:0007669"/>
    <property type="project" value="InterPro"/>
</dbReference>
<dbReference type="PROSITE" id="PS50151">
    <property type="entry name" value="UVR"/>
    <property type="match status" value="1"/>
</dbReference>
<dbReference type="SMART" id="SM00490">
    <property type="entry name" value="HELICc"/>
    <property type="match status" value="1"/>
</dbReference>
<dbReference type="AlphaFoldDB" id="X1LB54"/>
<evidence type="ECO:0000256" key="1">
    <source>
        <dbReference type="ARBA" id="ARBA00008533"/>
    </source>
</evidence>
<dbReference type="InterPro" id="IPR027417">
    <property type="entry name" value="P-loop_NTPase"/>
</dbReference>
<dbReference type="GO" id="GO:0006289">
    <property type="term" value="P:nucleotide-excision repair"/>
    <property type="evidence" value="ECO:0007669"/>
    <property type="project" value="InterPro"/>
</dbReference>
<dbReference type="GO" id="GO:0005524">
    <property type="term" value="F:ATP binding"/>
    <property type="evidence" value="ECO:0007669"/>
    <property type="project" value="InterPro"/>
</dbReference>
<comment type="caution">
    <text evidence="6">The sequence shown here is derived from an EMBL/GenBank/DDBJ whole genome shotgun (WGS) entry which is preliminary data.</text>
</comment>
<comment type="similarity">
    <text evidence="1">Belongs to the UvrB family.</text>
</comment>
<organism evidence="6">
    <name type="scientific">marine sediment metagenome</name>
    <dbReference type="NCBI Taxonomy" id="412755"/>
    <lineage>
        <taxon>unclassified sequences</taxon>
        <taxon>metagenomes</taxon>
        <taxon>ecological metagenomes</taxon>
    </lineage>
</organism>
<evidence type="ECO:0000256" key="3">
    <source>
        <dbReference type="ARBA" id="ARBA00029504"/>
    </source>
</evidence>
<reference evidence="6" key="1">
    <citation type="journal article" date="2014" name="Front. Microbiol.">
        <title>High frequency of phylogenetically diverse reductive dehalogenase-homologous genes in deep subseafloor sedimentary metagenomes.</title>
        <authorList>
            <person name="Kawai M."/>
            <person name="Futagami T."/>
            <person name="Toyoda A."/>
            <person name="Takaki Y."/>
            <person name="Nishi S."/>
            <person name="Hori S."/>
            <person name="Arai W."/>
            <person name="Tsubouchi T."/>
            <person name="Morono Y."/>
            <person name="Uchiyama I."/>
            <person name="Ito T."/>
            <person name="Fujiyama A."/>
            <person name="Inagaki F."/>
            <person name="Takami H."/>
        </authorList>
    </citation>
    <scope>NUCLEOTIDE SEQUENCE</scope>
    <source>
        <strain evidence="6">Expedition CK06-06</strain>
    </source>
</reference>